<dbReference type="SUPFAM" id="SSF55729">
    <property type="entry name" value="Acyl-CoA N-acyltransferases (Nat)"/>
    <property type="match status" value="1"/>
</dbReference>
<dbReference type="InterPro" id="IPR016181">
    <property type="entry name" value="Acyl_CoA_acyltransferase"/>
</dbReference>
<protein>
    <submittedName>
        <fullName evidence="6">Acetyltransferase (GNAT) domain-containing protein</fullName>
    </submittedName>
</protein>
<comment type="similarity">
    <text evidence="3">Belongs to the acetyltransferase family. RimJ subfamily.</text>
</comment>
<dbReference type="GO" id="GO:0016747">
    <property type="term" value="F:acyltransferase activity, transferring groups other than amino-acyl groups"/>
    <property type="evidence" value="ECO:0007669"/>
    <property type="project" value="InterPro"/>
</dbReference>
<dbReference type="Gene3D" id="3.40.630.30">
    <property type="match status" value="1"/>
</dbReference>
<dbReference type="PANTHER" id="PTHR43792">
    <property type="entry name" value="GNAT FAMILY, PUTATIVE (AFU_ORTHOLOGUE AFUA_3G00765)-RELATED-RELATED"/>
    <property type="match status" value="1"/>
</dbReference>
<evidence type="ECO:0000259" key="4">
    <source>
        <dbReference type="PROSITE" id="PS51186"/>
    </source>
</evidence>
<sequence>MRQTLERLCRQEIDTDQRLDYMILLRKRLFPEGSRTKGEGVITHLPTATLRLFIDACKHLGDWPLVIDCCQEYQNRLECMAPGLRRQGQDCGNLRLLSRAYRQQGLFAEAEQCLRQALRGQHDDHQTTMDDYHRLRRITKGLPAGAEALRSDSLLLTPLRLDHEKDFFWQYDLDIAELCNLPDFGDEENFPKWLAEYRQKPTTNQFAVNHVDWGFIGSVGLEIFKDIGFFDYWLGADFQGHGFGPQAVRILLDWACRYSGLRCCYAKAYESNTHSKKAMEKLGFQSLPFKVIYPCEEGDEEEYEEEYLYYWGDRQTECWLFFEINRFFMDTGSELRVCRL</sequence>
<keyword evidence="1 6" id="KW-0808">Transferase</keyword>
<feature type="domain" description="N-acetyltransferase" evidence="4">
    <location>
        <begin position="166"/>
        <end position="310"/>
    </location>
</feature>
<proteinExistence type="inferred from homology"/>
<dbReference type="Pfam" id="PF13302">
    <property type="entry name" value="Acetyltransf_3"/>
    <property type="match status" value="1"/>
</dbReference>
<organism evidence="6">
    <name type="scientific">Candidatus Kentrum sp. UNK</name>
    <dbReference type="NCBI Taxonomy" id="2126344"/>
    <lineage>
        <taxon>Bacteria</taxon>
        <taxon>Pseudomonadati</taxon>
        <taxon>Pseudomonadota</taxon>
        <taxon>Gammaproteobacteria</taxon>
        <taxon>Candidatus Kentrum</taxon>
    </lineage>
</organism>
<dbReference type="EMBL" id="CAADFZ010000235">
    <property type="protein sequence ID" value="VFK68448.1"/>
    <property type="molecule type" value="Genomic_DNA"/>
</dbReference>
<evidence type="ECO:0000256" key="1">
    <source>
        <dbReference type="ARBA" id="ARBA00022679"/>
    </source>
</evidence>
<name>A0A451B5H0_9GAMM</name>
<dbReference type="InterPro" id="IPR051531">
    <property type="entry name" value="N-acetyltransferase"/>
</dbReference>
<evidence type="ECO:0000256" key="3">
    <source>
        <dbReference type="ARBA" id="ARBA00038502"/>
    </source>
</evidence>
<evidence type="ECO:0000313" key="5">
    <source>
        <dbReference type="EMBL" id="VFK68448.1"/>
    </source>
</evidence>
<keyword evidence="2" id="KW-0012">Acyltransferase</keyword>
<dbReference type="EMBL" id="CAADGD010000217">
    <property type="protein sequence ID" value="VFK73543.1"/>
    <property type="molecule type" value="Genomic_DNA"/>
</dbReference>
<evidence type="ECO:0000313" key="6">
    <source>
        <dbReference type="EMBL" id="VFK73543.1"/>
    </source>
</evidence>
<dbReference type="PANTHER" id="PTHR43792:SF8">
    <property type="entry name" value="[RIBOSOMAL PROTEIN US5]-ALANINE N-ACETYLTRANSFERASE"/>
    <property type="match status" value="1"/>
</dbReference>
<evidence type="ECO:0000256" key="2">
    <source>
        <dbReference type="ARBA" id="ARBA00023315"/>
    </source>
</evidence>
<accession>A0A451B5H0</accession>
<reference evidence="6" key="1">
    <citation type="submission" date="2019-02" db="EMBL/GenBank/DDBJ databases">
        <authorList>
            <person name="Gruber-Vodicka R. H."/>
            <person name="Seah K. B. B."/>
        </authorList>
    </citation>
    <scope>NUCLEOTIDE SEQUENCE</scope>
    <source>
        <strain evidence="6">BECK_BY19</strain>
        <strain evidence="5">BECK_BY8</strain>
    </source>
</reference>
<dbReference type="PROSITE" id="PS51186">
    <property type="entry name" value="GNAT"/>
    <property type="match status" value="1"/>
</dbReference>
<gene>
    <name evidence="5" type="ORF">BECKUNK1418G_GA0071005_12355</name>
    <name evidence="6" type="ORF">BECKUNK1418H_GA0071006_12172</name>
</gene>
<dbReference type="AlphaFoldDB" id="A0A451B5H0"/>
<dbReference type="InterPro" id="IPR000182">
    <property type="entry name" value="GNAT_dom"/>
</dbReference>